<dbReference type="InterPro" id="IPR036192">
    <property type="entry name" value="Cell_div_ZapA-like_sf"/>
</dbReference>
<dbReference type="AlphaFoldDB" id="A0A974XFB3"/>
<proteinExistence type="predicted"/>
<keyword evidence="2" id="KW-0131">Cell cycle</keyword>
<evidence type="ECO:0000256" key="1">
    <source>
        <dbReference type="SAM" id="Coils"/>
    </source>
</evidence>
<dbReference type="SUPFAM" id="SSF102829">
    <property type="entry name" value="Cell division protein ZapA-like"/>
    <property type="match status" value="1"/>
</dbReference>
<name>A0A974XFB3_9FIRM</name>
<dbReference type="InterPro" id="IPR007838">
    <property type="entry name" value="Cell_div_ZapA-like"/>
</dbReference>
<keyword evidence="3" id="KW-1185">Reference proteome</keyword>
<dbReference type="Gene3D" id="6.10.250.790">
    <property type="match status" value="1"/>
</dbReference>
<evidence type="ECO:0000313" key="2">
    <source>
        <dbReference type="EMBL" id="QSX08807.1"/>
    </source>
</evidence>
<keyword evidence="2" id="KW-0132">Cell division</keyword>
<dbReference type="Pfam" id="PF05164">
    <property type="entry name" value="ZapA"/>
    <property type="match status" value="1"/>
</dbReference>
<dbReference type="EMBL" id="CP071444">
    <property type="protein sequence ID" value="QSX08807.1"/>
    <property type="molecule type" value="Genomic_DNA"/>
</dbReference>
<keyword evidence="1" id="KW-0175">Coiled coil</keyword>
<dbReference type="RefSeq" id="WP_207300148.1">
    <property type="nucleotide sequence ID" value="NZ_CP071444.1"/>
</dbReference>
<dbReference type="KEGG" id="alka:J0B03_01605"/>
<organism evidence="2 3">
    <name type="scientific">Alkalibacter rhizosphaerae</name>
    <dbReference type="NCBI Taxonomy" id="2815577"/>
    <lineage>
        <taxon>Bacteria</taxon>
        <taxon>Bacillati</taxon>
        <taxon>Bacillota</taxon>
        <taxon>Clostridia</taxon>
        <taxon>Eubacteriales</taxon>
        <taxon>Eubacteriaceae</taxon>
        <taxon>Alkalibacter</taxon>
    </lineage>
</organism>
<dbReference type="GO" id="GO:0051301">
    <property type="term" value="P:cell division"/>
    <property type="evidence" value="ECO:0007669"/>
    <property type="project" value="UniProtKB-KW"/>
</dbReference>
<evidence type="ECO:0000313" key="3">
    <source>
        <dbReference type="Proteomes" id="UP000663499"/>
    </source>
</evidence>
<reference evidence="2" key="1">
    <citation type="submission" date="2021-03" db="EMBL/GenBank/DDBJ databases">
        <title>Alkalibacter marinus sp. nov., isolated from tidal flat sediment.</title>
        <authorList>
            <person name="Namirimu T."/>
            <person name="Yang J.-A."/>
            <person name="Yang S.-H."/>
            <person name="Kim Y.-J."/>
            <person name="Kwon K.K."/>
        </authorList>
    </citation>
    <scope>NUCLEOTIDE SEQUENCE</scope>
    <source>
        <strain evidence="2">ES005</strain>
    </source>
</reference>
<protein>
    <submittedName>
        <fullName evidence="2">Cell division protein ZapA</fullName>
    </submittedName>
</protein>
<dbReference type="Proteomes" id="UP000663499">
    <property type="component" value="Chromosome"/>
</dbReference>
<accession>A0A974XFB3</accession>
<gene>
    <name evidence="2" type="primary">zapA</name>
    <name evidence="2" type="ORF">J0B03_01605</name>
</gene>
<feature type="coiled-coil region" evidence="1">
    <location>
        <begin position="58"/>
        <end position="168"/>
    </location>
</feature>
<dbReference type="InterPro" id="IPR053712">
    <property type="entry name" value="Bac_CellDiv_Activator"/>
</dbReference>
<sequence>MDKLNRVTAKVDGAEYSLIGEISQEYMDEICQTVNELLTDIRKTDPLMNRNLALLLCALNLSEQLKFKDEKIKELTLRLGDMESVEELREQIRIYKEYANRNNEIYKELAGENEKLKEEMEAVKQSATQVNKKMRQYKYDVEESRKTILDLQNQLFESQIELVKANKNSGYDD</sequence>